<organism evidence="5">
    <name type="scientific">bioreactor metagenome</name>
    <dbReference type="NCBI Taxonomy" id="1076179"/>
    <lineage>
        <taxon>unclassified sequences</taxon>
        <taxon>metagenomes</taxon>
        <taxon>ecological metagenomes</taxon>
    </lineage>
</organism>
<dbReference type="PANTHER" id="PTHR43537:SF41">
    <property type="entry name" value="TRANSCRIPTIONAL REGULATORY PROTEIN"/>
    <property type="match status" value="1"/>
</dbReference>
<dbReference type="AlphaFoldDB" id="A0A644Z3B6"/>
<dbReference type="SMART" id="SM00345">
    <property type="entry name" value="HTH_GNTR"/>
    <property type="match status" value="1"/>
</dbReference>
<comment type="caution">
    <text evidence="5">The sequence shown here is derived from an EMBL/GenBank/DDBJ whole genome shotgun (WGS) entry which is preliminary data.</text>
</comment>
<dbReference type="InterPro" id="IPR000524">
    <property type="entry name" value="Tscrpt_reg_HTH_GntR"/>
</dbReference>
<evidence type="ECO:0000259" key="4">
    <source>
        <dbReference type="PROSITE" id="PS50949"/>
    </source>
</evidence>
<proteinExistence type="predicted"/>
<keyword evidence="1" id="KW-0805">Transcription regulation</keyword>
<dbReference type="PROSITE" id="PS50949">
    <property type="entry name" value="HTH_GNTR"/>
    <property type="match status" value="1"/>
</dbReference>
<evidence type="ECO:0000256" key="3">
    <source>
        <dbReference type="ARBA" id="ARBA00023163"/>
    </source>
</evidence>
<dbReference type="InterPro" id="IPR008920">
    <property type="entry name" value="TF_FadR/GntR_C"/>
</dbReference>
<evidence type="ECO:0000256" key="2">
    <source>
        <dbReference type="ARBA" id="ARBA00023125"/>
    </source>
</evidence>
<protein>
    <submittedName>
        <fullName evidence="5">HTH-type transcriptional repressor RspR</fullName>
    </submittedName>
</protein>
<accession>A0A644Z3B6</accession>
<dbReference type="InterPro" id="IPR011711">
    <property type="entry name" value="GntR_C"/>
</dbReference>
<name>A0A644Z3B6_9ZZZZ</name>
<dbReference type="SUPFAM" id="SSF46785">
    <property type="entry name" value="Winged helix' DNA-binding domain"/>
    <property type="match status" value="1"/>
</dbReference>
<dbReference type="PANTHER" id="PTHR43537">
    <property type="entry name" value="TRANSCRIPTIONAL REGULATOR, GNTR FAMILY"/>
    <property type="match status" value="1"/>
</dbReference>
<reference evidence="5" key="1">
    <citation type="submission" date="2019-08" db="EMBL/GenBank/DDBJ databases">
        <authorList>
            <person name="Kucharzyk K."/>
            <person name="Murdoch R.W."/>
            <person name="Higgins S."/>
            <person name="Loffler F."/>
        </authorList>
    </citation>
    <scope>NUCLEOTIDE SEQUENCE</scope>
</reference>
<evidence type="ECO:0000256" key="1">
    <source>
        <dbReference type="ARBA" id="ARBA00023015"/>
    </source>
</evidence>
<dbReference type="InterPro" id="IPR036388">
    <property type="entry name" value="WH-like_DNA-bd_sf"/>
</dbReference>
<dbReference type="Gene3D" id="1.10.10.10">
    <property type="entry name" value="Winged helix-like DNA-binding domain superfamily/Winged helix DNA-binding domain"/>
    <property type="match status" value="1"/>
</dbReference>
<evidence type="ECO:0000313" key="5">
    <source>
        <dbReference type="EMBL" id="MPM34768.1"/>
    </source>
</evidence>
<dbReference type="SUPFAM" id="SSF48008">
    <property type="entry name" value="GntR ligand-binding domain-like"/>
    <property type="match status" value="1"/>
</dbReference>
<dbReference type="SMART" id="SM00895">
    <property type="entry name" value="FCD"/>
    <property type="match status" value="1"/>
</dbReference>
<sequence length="223" mass="25325">MDYKTIAEQVGPRVGATQEWIFHVLREGIISGKLPGGMQLKQDEISAALNVSHIPVREALRRLEAQGLVRIHPNRGAAVTELTRSELLDMMEVRATLSVMMMRNSAPMLTKADFDALEEVVRQQRETPVEDIVRSEELNYKFHEILTAHAANSMANFLLELVHANIDRYLRVSFYGTPLTREVSINEHEAIMLSCREGDFESACKLLRDHILNAKQFIPNTMK</sequence>
<dbReference type="CDD" id="cd07377">
    <property type="entry name" value="WHTH_GntR"/>
    <property type="match status" value="1"/>
</dbReference>
<dbReference type="GO" id="GO:0003677">
    <property type="term" value="F:DNA binding"/>
    <property type="evidence" value="ECO:0007669"/>
    <property type="project" value="UniProtKB-KW"/>
</dbReference>
<dbReference type="GO" id="GO:0003700">
    <property type="term" value="F:DNA-binding transcription factor activity"/>
    <property type="evidence" value="ECO:0007669"/>
    <property type="project" value="InterPro"/>
</dbReference>
<dbReference type="Pfam" id="PF07729">
    <property type="entry name" value="FCD"/>
    <property type="match status" value="1"/>
</dbReference>
<keyword evidence="3" id="KW-0804">Transcription</keyword>
<dbReference type="EMBL" id="VSSQ01007073">
    <property type="protein sequence ID" value="MPM34768.1"/>
    <property type="molecule type" value="Genomic_DNA"/>
</dbReference>
<dbReference type="Pfam" id="PF00392">
    <property type="entry name" value="GntR"/>
    <property type="match status" value="1"/>
</dbReference>
<dbReference type="Gene3D" id="1.20.120.530">
    <property type="entry name" value="GntR ligand-binding domain-like"/>
    <property type="match status" value="1"/>
</dbReference>
<gene>
    <name evidence="5" type="primary">rspR_26</name>
    <name evidence="5" type="ORF">SDC9_81355</name>
</gene>
<keyword evidence="2" id="KW-0238">DNA-binding</keyword>
<dbReference type="InterPro" id="IPR036390">
    <property type="entry name" value="WH_DNA-bd_sf"/>
</dbReference>
<feature type="domain" description="HTH gntR-type" evidence="4">
    <location>
        <begin position="15"/>
        <end position="82"/>
    </location>
</feature>